<dbReference type="Proteomes" id="UP001601058">
    <property type="component" value="Unassembled WGS sequence"/>
</dbReference>
<evidence type="ECO:0000256" key="2">
    <source>
        <dbReference type="SAM" id="SignalP"/>
    </source>
</evidence>
<proteinExistence type="predicted"/>
<organism evidence="3 4">
    <name type="scientific">Cytobacillus mangrovibacter</name>
    <dbReference type="NCBI Taxonomy" id="3299024"/>
    <lineage>
        <taxon>Bacteria</taxon>
        <taxon>Bacillati</taxon>
        <taxon>Bacillota</taxon>
        <taxon>Bacilli</taxon>
        <taxon>Bacillales</taxon>
        <taxon>Bacillaceae</taxon>
        <taxon>Cytobacillus</taxon>
    </lineage>
</organism>
<keyword evidence="1" id="KW-1133">Transmembrane helix</keyword>
<keyword evidence="1" id="KW-0472">Membrane</keyword>
<keyword evidence="1" id="KW-0812">Transmembrane</keyword>
<evidence type="ECO:0000256" key="1">
    <source>
        <dbReference type="SAM" id="Phobius"/>
    </source>
</evidence>
<comment type="caution">
    <text evidence="3">The sequence shown here is derived from an EMBL/GenBank/DDBJ whole genome shotgun (WGS) entry which is preliminary data.</text>
</comment>
<reference evidence="3 4" key="1">
    <citation type="submission" date="2024-08" db="EMBL/GenBank/DDBJ databases">
        <title>Two novel Cytobacillus novel species.</title>
        <authorList>
            <person name="Liu G."/>
        </authorList>
    </citation>
    <scope>NUCLEOTIDE SEQUENCE [LARGE SCALE GENOMIC DNA]</scope>
    <source>
        <strain evidence="3 4">FJAT-53684</strain>
    </source>
</reference>
<dbReference type="RefSeq" id="WP_389220882.1">
    <property type="nucleotide sequence ID" value="NZ_JBIACJ010000007.1"/>
</dbReference>
<evidence type="ECO:0000313" key="3">
    <source>
        <dbReference type="EMBL" id="MFE8697529.1"/>
    </source>
</evidence>
<accession>A0ABW6K046</accession>
<evidence type="ECO:0008006" key="5">
    <source>
        <dbReference type="Google" id="ProtNLM"/>
    </source>
</evidence>
<keyword evidence="4" id="KW-1185">Reference proteome</keyword>
<protein>
    <recommendedName>
        <fullName evidence="5">Gram-positive cocci surface proteins LPxTG domain-containing protein</fullName>
    </recommendedName>
</protein>
<feature type="signal peptide" evidence="2">
    <location>
        <begin position="1"/>
        <end position="24"/>
    </location>
</feature>
<feature type="chain" id="PRO_5047345403" description="Gram-positive cocci surface proteins LPxTG domain-containing protein" evidence="2">
    <location>
        <begin position="25"/>
        <end position="241"/>
    </location>
</feature>
<keyword evidence="2" id="KW-0732">Signal</keyword>
<gene>
    <name evidence="3" type="ORF">ACFYKT_14395</name>
</gene>
<dbReference type="EMBL" id="JBIACJ010000007">
    <property type="protein sequence ID" value="MFE8697529.1"/>
    <property type="molecule type" value="Genomic_DNA"/>
</dbReference>
<sequence>MKKFIMIITILMILALGIPTSAESDIPKGAQQFADNFFIDIVIEHLTAAHAGNFNLNPNSKNITFGPLHHVYVLTKEFAANKNTDGSGIIGSDEYISVVYQDGVPVNVIGTYENKAGVFELSAFGFGLEFTRNLDKLKLENGEHLLFEAPFDAWYIYNGKSVKPLSHSAVNLMSEEKNILDFQKIIYERYKDADDNPEMGGGISLPENTDRNENILLYSVIGILTATLIVLFIRNRRIKNK</sequence>
<evidence type="ECO:0000313" key="4">
    <source>
        <dbReference type="Proteomes" id="UP001601058"/>
    </source>
</evidence>
<feature type="transmembrane region" description="Helical" evidence="1">
    <location>
        <begin position="215"/>
        <end position="233"/>
    </location>
</feature>
<name>A0ABW6K046_9BACI</name>